<dbReference type="EMBL" id="FPLD01000045">
    <property type="protein sequence ID" value="SGY93239.1"/>
    <property type="molecule type" value="Genomic_DNA"/>
</dbReference>
<evidence type="ECO:0000256" key="7">
    <source>
        <dbReference type="ARBA" id="ARBA00022729"/>
    </source>
</evidence>
<evidence type="ECO:0000259" key="15">
    <source>
        <dbReference type="Pfam" id="PF02563"/>
    </source>
</evidence>
<dbReference type="Gene3D" id="3.10.560.10">
    <property type="entry name" value="Outer membrane lipoprotein wza domain like"/>
    <property type="match status" value="1"/>
</dbReference>
<dbReference type="GO" id="GO:0006811">
    <property type="term" value="P:monoatomic ion transport"/>
    <property type="evidence" value="ECO:0007669"/>
    <property type="project" value="UniProtKB-KW"/>
</dbReference>
<dbReference type="Gene3D" id="3.30.1950.10">
    <property type="entry name" value="wza like domain"/>
    <property type="match status" value="1"/>
</dbReference>
<dbReference type="STRING" id="80854.MVIS_1944"/>
<feature type="domain" description="SLBB" evidence="16">
    <location>
        <begin position="117"/>
        <end position="197"/>
    </location>
</feature>
<evidence type="ECO:0000313" key="20">
    <source>
        <dbReference type="Proteomes" id="UP000183794"/>
    </source>
</evidence>
<accession>A0A090ICJ3</accession>
<dbReference type="InterPro" id="IPR049712">
    <property type="entry name" value="Poly_export"/>
</dbReference>
<dbReference type="InterPro" id="IPR054765">
    <property type="entry name" value="SLBB_dom"/>
</dbReference>
<comment type="subcellular location">
    <subcellularLocation>
        <location evidence="1">Cell outer membrane</location>
        <topology evidence="1">Multi-pass membrane protein</topology>
    </subcellularLocation>
</comment>
<organism evidence="18 20">
    <name type="scientific">Moritella viscosa</name>
    <dbReference type="NCBI Taxonomy" id="80854"/>
    <lineage>
        <taxon>Bacteria</taxon>
        <taxon>Pseudomonadati</taxon>
        <taxon>Pseudomonadota</taxon>
        <taxon>Gammaproteobacteria</taxon>
        <taxon>Alteromonadales</taxon>
        <taxon>Moritellaceae</taxon>
        <taxon>Moritella</taxon>
    </lineage>
</organism>
<dbReference type="GO" id="GO:0009279">
    <property type="term" value="C:cell outer membrane"/>
    <property type="evidence" value="ECO:0007669"/>
    <property type="project" value="UniProtKB-SubCell"/>
</dbReference>
<keyword evidence="11" id="KW-0472">Membrane</keyword>
<evidence type="ECO:0000256" key="14">
    <source>
        <dbReference type="ARBA" id="ARBA00023288"/>
    </source>
</evidence>
<evidence type="ECO:0000256" key="9">
    <source>
        <dbReference type="ARBA" id="ARBA00023065"/>
    </source>
</evidence>
<dbReference type="RefSeq" id="WP_082276030.1">
    <property type="nucleotide sequence ID" value="NZ_CAWQZC010000105.1"/>
</dbReference>
<dbReference type="PANTHER" id="PTHR33619">
    <property type="entry name" value="POLYSACCHARIDE EXPORT PROTEIN GFCE-RELATED"/>
    <property type="match status" value="1"/>
</dbReference>
<protein>
    <submittedName>
        <fullName evidence="18">Polysaccharide export protein</fullName>
    </submittedName>
</protein>
<reference evidence="17 19" key="1">
    <citation type="submission" date="2016-11" db="EMBL/GenBank/DDBJ databases">
        <authorList>
            <person name="Klemetsen T."/>
        </authorList>
    </citation>
    <scope>NUCLEOTIDE SEQUENCE [LARGE SCALE GENOMIC DNA]</scope>
    <source>
        <strain evidence="17">MT 2528</strain>
    </source>
</reference>
<keyword evidence="8" id="KW-0625">Polysaccharide transport</keyword>
<evidence type="ECO:0000259" key="16">
    <source>
        <dbReference type="Pfam" id="PF22461"/>
    </source>
</evidence>
<evidence type="ECO:0000256" key="6">
    <source>
        <dbReference type="ARBA" id="ARBA00022692"/>
    </source>
</evidence>
<keyword evidence="7" id="KW-0732">Signal</keyword>
<keyword evidence="12" id="KW-0564">Palmitate</keyword>
<name>A0A090ICJ3_9GAMM</name>
<sequence length="202" mass="22068">MPNILSIVLTVFILTSCSTSGSLETIAPEQNVSIPEYKIGAGDQLYINVWKNQDLSLNMLVRPDGKISVPLVGDIHAVGLPAETLAAQLNERLKKFIRDPEVTVIVTSPISAEFLTRVRITGAVNAPQSTQHRQGMTVLDLLLQAGSLTPFADGDGAILYRKTDDGVKRYSVELDHIIKQGDISTNYELRPSDILIVPESLF</sequence>
<dbReference type="PANTHER" id="PTHR33619:SF3">
    <property type="entry name" value="POLYSACCHARIDE EXPORT PROTEIN GFCE-RELATED"/>
    <property type="match status" value="1"/>
</dbReference>
<dbReference type="GeneID" id="61295200"/>
<evidence type="ECO:0000256" key="2">
    <source>
        <dbReference type="ARBA" id="ARBA00009450"/>
    </source>
</evidence>
<comment type="similarity">
    <text evidence="2">Belongs to the BexD/CtrA/VexA family.</text>
</comment>
<dbReference type="Proteomes" id="UP000183794">
    <property type="component" value="Unassembled WGS sequence"/>
</dbReference>
<evidence type="ECO:0000313" key="18">
    <source>
        <dbReference type="EMBL" id="SGY93239.1"/>
    </source>
</evidence>
<dbReference type="NCBIfam" id="TIGR03027">
    <property type="entry name" value="pepcterm_export"/>
    <property type="match status" value="1"/>
</dbReference>
<evidence type="ECO:0000256" key="13">
    <source>
        <dbReference type="ARBA" id="ARBA00023237"/>
    </source>
</evidence>
<dbReference type="KEGG" id="mvs:MVIS_1944"/>
<dbReference type="GO" id="GO:0046930">
    <property type="term" value="C:pore complex"/>
    <property type="evidence" value="ECO:0007669"/>
    <property type="project" value="UniProtKB-KW"/>
</dbReference>
<keyword evidence="3" id="KW-0813">Transport</keyword>
<keyword evidence="14" id="KW-0449">Lipoprotein</keyword>
<evidence type="ECO:0000313" key="17">
    <source>
        <dbReference type="EMBL" id="SGY87496.1"/>
    </source>
</evidence>
<keyword evidence="9" id="KW-0406">Ion transport</keyword>
<keyword evidence="5" id="KW-0762">Sugar transport</keyword>
<evidence type="ECO:0000256" key="8">
    <source>
        <dbReference type="ARBA" id="ARBA00023047"/>
    </source>
</evidence>
<dbReference type="InterPro" id="IPR003715">
    <property type="entry name" value="Poly_export_N"/>
</dbReference>
<evidence type="ECO:0000256" key="1">
    <source>
        <dbReference type="ARBA" id="ARBA00004571"/>
    </source>
</evidence>
<keyword evidence="13" id="KW-0998">Cell outer membrane</keyword>
<keyword evidence="4" id="KW-1134">Transmembrane beta strand</keyword>
<dbReference type="AlphaFoldDB" id="A0A090ICJ3"/>
<evidence type="ECO:0000256" key="3">
    <source>
        <dbReference type="ARBA" id="ARBA00022448"/>
    </source>
</evidence>
<proteinExistence type="inferred from homology"/>
<reference evidence="18 20" key="2">
    <citation type="submission" date="2016-11" db="EMBL/GenBank/DDBJ databases">
        <authorList>
            <person name="Jaros S."/>
            <person name="Januszkiewicz K."/>
            <person name="Wedrychowicz H."/>
        </authorList>
    </citation>
    <scope>NUCLEOTIDE SEQUENCE [LARGE SCALE GENOMIC DNA]</scope>
    <source>
        <strain evidence="18">NVI 5450</strain>
    </source>
</reference>
<dbReference type="GO" id="GO:0015288">
    <property type="term" value="F:porin activity"/>
    <property type="evidence" value="ECO:0007669"/>
    <property type="project" value="UniProtKB-KW"/>
</dbReference>
<keyword evidence="10" id="KW-0626">Porin</keyword>
<gene>
    <name evidence="17" type="ORF">MT2528_1287</name>
    <name evidence="18" type="ORF">NVI5450_1457</name>
</gene>
<dbReference type="Pfam" id="PF22461">
    <property type="entry name" value="SLBB_2"/>
    <property type="match status" value="1"/>
</dbReference>
<dbReference type="Proteomes" id="UP000182660">
    <property type="component" value="Unassembled WGS sequence"/>
</dbReference>
<evidence type="ECO:0000256" key="5">
    <source>
        <dbReference type="ARBA" id="ARBA00022597"/>
    </source>
</evidence>
<keyword evidence="19" id="KW-1185">Reference proteome</keyword>
<dbReference type="HOGENOM" id="CLU_038343_3_2_6"/>
<dbReference type="OrthoDB" id="9808421at2"/>
<evidence type="ECO:0000256" key="4">
    <source>
        <dbReference type="ARBA" id="ARBA00022452"/>
    </source>
</evidence>
<keyword evidence="6" id="KW-0812">Transmembrane</keyword>
<dbReference type="PATRIC" id="fig|80854.5.peg.2076"/>
<evidence type="ECO:0000256" key="12">
    <source>
        <dbReference type="ARBA" id="ARBA00023139"/>
    </source>
</evidence>
<dbReference type="EMBL" id="FPLJ01000035">
    <property type="protein sequence ID" value="SGY87496.1"/>
    <property type="molecule type" value="Genomic_DNA"/>
</dbReference>
<dbReference type="Pfam" id="PF02563">
    <property type="entry name" value="Poly_export"/>
    <property type="match status" value="1"/>
</dbReference>
<evidence type="ECO:0000313" key="19">
    <source>
        <dbReference type="Proteomes" id="UP000182660"/>
    </source>
</evidence>
<evidence type="ECO:0000256" key="10">
    <source>
        <dbReference type="ARBA" id="ARBA00023114"/>
    </source>
</evidence>
<evidence type="ECO:0000256" key="11">
    <source>
        <dbReference type="ARBA" id="ARBA00023136"/>
    </source>
</evidence>
<dbReference type="GO" id="GO:0015159">
    <property type="term" value="F:polysaccharide transmembrane transporter activity"/>
    <property type="evidence" value="ECO:0007669"/>
    <property type="project" value="InterPro"/>
</dbReference>
<feature type="domain" description="Polysaccharide export protein N-terminal" evidence="15">
    <location>
        <begin position="35"/>
        <end position="107"/>
    </location>
</feature>
<dbReference type="InterPro" id="IPR017477">
    <property type="entry name" value="PEP-CTERM_polysacc_export"/>
</dbReference>